<comment type="caution">
    <text evidence="6">The sequence shown here is derived from an EMBL/GenBank/DDBJ whole genome shotgun (WGS) entry which is preliminary data.</text>
</comment>
<keyword evidence="2" id="KW-0378">Hydrolase</keyword>
<evidence type="ECO:0000313" key="6">
    <source>
        <dbReference type="EMBL" id="PAD73683.1"/>
    </source>
</evidence>
<evidence type="ECO:0000256" key="2">
    <source>
        <dbReference type="ARBA" id="ARBA00022801"/>
    </source>
</evidence>
<accession>A0A268EKM9</accession>
<name>A0A268EKM9_9BACL</name>
<proteinExistence type="inferred from homology"/>
<dbReference type="SMART" id="SM00507">
    <property type="entry name" value="HNHc"/>
    <property type="match status" value="1"/>
</dbReference>
<dbReference type="GO" id="GO:0004519">
    <property type="term" value="F:endonuclease activity"/>
    <property type="evidence" value="ECO:0007669"/>
    <property type="project" value="UniProtKB-KW"/>
</dbReference>
<evidence type="ECO:0000256" key="4">
    <source>
        <dbReference type="ARBA" id="ARBA00040194"/>
    </source>
</evidence>
<reference evidence="6 7" key="1">
    <citation type="submission" date="2017-07" db="EMBL/GenBank/DDBJ databases">
        <title>Isolation and whole genome analysis of endospore-forming bacteria from heroin.</title>
        <authorList>
            <person name="Kalinowski J."/>
            <person name="Ahrens B."/>
            <person name="Al-Dilaimi A."/>
            <person name="Winkler A."/>
            <person name="Wibberg D."/>
            <person name="Schleenbecker U."/>
            <person name="Ruckert C."/>
            <person name="Wolfel R."/>
            <person name="Grass G."/>
        </authorList>
    </citation>
    <scope>NUCLEOTIDE SEQUENCE [LARGE SCALE GENOMIC DNA]</scope>
    <source>
        <strain evidence="6 7">7537-G1</strain>
    </source>
</reference>
<dbReference type="RefSeq" id="WP_095267092.1">
    <property type="nucleotide sequence ID" value="NZ_NPBY01000063.1"/>
</dbReference>
<dbReference type="InterPro" id="IPR003615">
    <property type="entry name" value="HNH_nuc"/>
</dbReference>
<dbReference type="EMBL" id="NPBY01000063">
    <property type="protein sequence ID" value="PAD73683.1"/>
    <property type="molecule type" value="Genomic_DNA"/>
</dbReference>
<evidence type="ECO:0000313" key="7">
    <source>
        <dbReference type="Proteomes" id="UP000215596"/>
    </source>
</evidence>
<feature type="domain" description="HNH nuclease" evidence="5">
    <location>
        <begin position="46"/>
        <end position="102"/>
    </location>
</feature>
<organism evidence="6 7">
    <name type="scientific">Paenibacillus campinasensis</name>
    <dbReference type="NCBI Taxonomy" id="66347"/>
    <lineage>
        <taxon>Bacteria</taxon>
        <taxon>Bacillati</taxon>
        <taxon>Bacillota</taxon>
        <taxon>Bacilli</taxon>
        <taxon>Bacillales</taxon>
        <taxon>Paenibacillaceae</taxon>
        <taxon>Paenibacillus</taxon>
    </lineage>
</organism>
<dbReference type="OrthoDB" id="962665at2"/>
<dbReference type="Proteomes" id="UP000215596">
    <property type="component" value="Unassembled WGS sequence"/>
</dbReference>
<dbReference type="Gene3D" id="1.10.30.50">
    <property type="match status" value="1"/>
</dbReference>
<dbReference type="InterPro" id="IPR002711">
    <property type="entry name" value="HNH"/>
</dbReference>
<dbReference type="GO" id="GO:0008270">
    <property type="term" value="F:zinc ion binding"/>
    <property type="evidence" value="ECO:0007669"/>
    <property type="project" value="InterPro"/>
</dbReference>
<keyword evidence="1" id="KW-0540">Nuclease</keyword>
<evidence type="ECO:0000256" key="1">
    <source>
        <dbReference type="ARBA" id="ARBA00022722"/>
    </source>
</evidence>
<dbReference type="GO" id="GO:0005829">
    <property type="term" value="C:cytosol"/>
    <property type="evidence" value="ECO:0007669"/>
    <property type="project" value="TreeGrafter"/>
</dbReference>
<dbReference type="PANTHER" id="PTHR41286:SF1">
    <property type="entry name" value="HNH NUCLEASE YAJD-RELATED"/>
    <property type="match status" value="1"/>
</dbReference>
<sequence>MALKKFCRHTGCKQLTTAGYCEDHPKQSYDRKRGTSAERGYDHIWRRERKKFLKENPLCIDCYAAGELTPATDVDHEIPHRGDPVLFWDKSNWRARCHSCHSRKTAKEDGGFGNGG</sequence>
<protein>
    <recommendedName>
        <fullName evidence="4">Putative HNH nuclease YajD</fullName>
    </recommendedName>
</protein>
<dbReference type="GO" id="GO:0016787">
    <property type="term" value="F:hydrolase activity"/>
    <property type="evidence" value="ECO:0007669"/>
    <property type="project" value="UniProtKB-KW"/>
</dbReference>
<evidence type="ECO:0000259" key="5">
    <source>
        <dbReference type="SMART" id="SM00507"/>
    </source>
</evidence>
<keyword evidence="6" id="KW-0255">Endonuclease</keyword>
<dbReference type="GO" id="GO:0003676">
    <property type="term" value="F:nucleic acid binding"/>
    <property type="evidence" value="ECO:0007669"/>
    <property type="project" value="InterPro"/>
</dbReference>
<dbReference type="PANTHER" id="PTHR41286">
    <property type="entry name" value="HNH NUCLEASE YAJD-RELATED"/>
    <property type="match status" value="1"/>
</dbReference>
<dbReference type="AlphaFoldDB" id="A0A268EKM9"/>
<dbReference type="CDD" id="cd00085">
    <property type="entry name" value="HNHc"/>
    <property type="match status" value="1"/>
</dbReference>
<evidence type="ECO:0000256" key="3">
    <source>
        <dbReference type="ARBA" id="ARBA00038412"/>
    </source>
</evidence>
<dbReference type="Pfam" id="PF01844">
    <property type="entry name" value="HNH"/>
    <property type="match status" value="1"/>
</dbReference>
<comment type="similarity">
    <text evidence="3">Belongs to the HNH nuclease family.</text>
</comment>
<gene>
    <name evidence="6" type="ORF">CHH67_19810</name>
</gene>